<accession>A0A139XG26</accession>
<sequence>MVFPNLRAPITPSFDIFINGQSLSNQSFDAFSHIVRIIVDDDTELPSMFAMEFTSAEDSENLWLNNNNLFVIGAEVKIQLGYGDIIETVIIGEITGLEPRFSVSDPLSLIVRGYDRRHRLQRGRKTRSFVDGRDSAIASRIAQEVGLSSAVTDSSVLHPYVLQANQTDWEFLQQRAKQIQYEVVVENKTLFFRPVGNGKNADLSLSLDDYLLEFCPYLSSVGQVNQVTVRGWDFQQNAVISGNSSTVTSMGGRQNGAQLSQQAFGNAIAQISNHPIMSQAEADQLAVAQLNRTTLNLIAGEGVCLGCTDLRAGRVIEITDIGDRFSGRYYVTSVSHRYSYEGYYTHFCVRRNAS</sequence>
<keyword evidence="2" id="KW-1185">Reference proteome</keyword>
<dbReference type="OrthoDB" id="9762420at2"/>
<protein>
    <recommendedName>
        <fullName evidence="3">Phage late control D family protein</fullName>
    </recommendedName>
</protein>
<dbReference type="EMBL" id="ANNX02000012">
    <property type="protein sequence ID" value="KYC43638.1"/>
    <property type="molecule type" value="Genomic_DNA"/>
</dbReference>
<evidence type="ECO:0008006" key="3">
    <source>
        <dbReference type="Google" id="ProtNLM"/>
    </source>
</evidence>
<organism evidence="1 2">
    <name type="scientific">Scytonema hofmannii PCC 7110</name>
    <dbReference type="NCBI Taxonomy" id="128403"/>
    <lineage>
        <taxon>Bacteria</taxon>
        <taxon>Bacillati</taxon>
        <taxon>Cyanobacteriota</taxon>
        <taxon>Cyanophyceae</taxon>
        <taxon>Nostocales</taxon>
        <taxon>Scytonemataceae</taxon>
        <taxon>Scytonema</taxon>
    </lineage>
</organism>
<evidence type="ECO:0000313" key="1">
    <source>
        <dbReference type="EMBL" id="KYC43638.1"/>
    </source>
</evidence>
<evidence type="ECO:0000313" key="2">
    <source>
        <dbReference type="Proteomes" id="UP000076925"/>
    </source>
</evidence>
<name>A0A139XG26_9CYAN</name>
<reference evidence="1 2" key="1">
    <citation type="journal article" date="2013" name="Genome Biol. Evol.">
        <title>Genomes of Stigonematalean cyanobacteria (subsection V) and the evolution of oxygenic photosynthesis from prokaryotes to plastids.</title>
        <authorList>
            <person name="Dagan T."/>
            <person name="Roettger M."/>
            <person name="Stucken K."/>
            <person name="Landan G."/>
            <person name="Koch R."/>
            <person name="Major P."/>
            <person name="Gould S.B."/>
            <person name="Goremykin V.V."/>
            <person name="Rippka R."/>
            <person name="Tandeau de Marsac N."/>
            <person name="Gugger M."/>
            <person name="Lockhart P.J."/>
            <person name="Allen J.F."/>
            <person name="Brune I."/>
            <person name="Maus I."/>
            <person name="Puhler A."/>
            <person name="Martin W.F."/>
        </authorList>
    </citation>
    <scope>NUCLEOTIDE SEQUENCE [LARGE SCALE GENOMIC DNA]</scope>
    <source>
        <strain evidence="1 2">PCC 7110</strain>
    </source>
</reference>
<dbReference type="STRING" id="128403.WA1_00240"/>
<gene>
    <name evidence="1" type="ORF">WA1_00240</name>
</gene>
<dbReference type="AlphaFoldDB" id="A0A139XG26"/>
<comment type="caution">
    <text evidence="1">The sequence shown here is derived from an EMBL/GenBank/DDBJ whole genome shotgun (WGS) entry which is preliminary data.</text>
</comment>
<dbReference type="RefSeq" id="WP_017742243.1">
    <property type="nucleotide sequence ID" value="NZ_KQ976354.1"/>
</dbReference>
<proteinExistence type="predicted"/>
<dbReference type="Proteomes" id="UP000076925">
    <property type="component" value="Unassembled WGS sequence"/>
</dbReference>
<dbReference type="SUPFAM" id="SSF69279">
    <property type="entry name" value="Phage tail proteins"/>
    <property type="match status" value="1"/>
</dbReference>